<feature type="transmembrane region" description="Helical" evidence="9">
    <location>
        <begin position="473"/>
        <end position="492"/>
    </location>
</feature>
<evidence type="ECO:0000256" key="1">
    <source>
        <dbReference type="ARBA" id="ARBA00004141"/>
    </source>
</evidence>
<dbReference type="GO" id="GO:0015095">
    <property type="term" value="F:magnesium ion transmembrane transporter activity"/>
    <property type="evidence" value="ECO:0007669"/>
    <property type="project" value="UniProtKB-UniRule"/>
</dbReference>
<dbReference type="PANTHER" id="PTHR43773">
    <property type="entry name" value="MAGNESIUM TRANSPORTER MGTE"/>
    <property type="match status" value="1"/>
</dbReference>
<keyword evidence="3 9" id="KW-0813">Transport</keyword>
<dbReference type="Pfam" id="PF03448">
    <property type="entry name" value="MgtE_N"/>
    <property type="match status" value="1"/>
</dbReference>
<evidence type="ECO:0000256" key="9">
    <source>
        <dbReference type="RuleBase" id="RU362011"/>
    </source>
</evidence>
<keyword evidence="5 9" id="KW-0460">Magnesium</keyword>
<evidence type="ECO:0000313" key="13">
    <source>
        <dbReference type="Proteomes" id="UP000069771"/>
    </source>
</evidence>
<dbReference type="InterPro" id="IPR006669">
    <property type="entry name" value="MgtE_transporter"/>
</dbReference>
<evidence type="ECO:0000256" key="7">
    <source>
        <dbReference type="ARBA" id="ARBA00023136"/>
    </source>
</evidence>
<feature type="domain" description="CBS" evidence="11">
    <location>
        <begin position="234"/>
        <end position="290"/>
    </location>
</feature>
<keyword evidence="9" id="KW-1003">Cell membrane</keyword>
<dbReference type="SMART" id="SM00116">
    <property type="entry name" value="CBS"/>
    <property type="match status" value="2"/>
</dbReference>
<gene>
    <name evidence="12" type="ORF">AALO17_19260</name>
</gene>
<feature type="transmembrane region" description="Helical" evidence="9">
    <location>
        <begin position="393"/>
        <end position="414"/>
    </location>
</feature>
<dbReference type="STRING" id="1702221.AALO17_19260"/>
<evidence type="ECO:0000256" key="5">
    <source>
        <dbReference type="ARBA" id="ARBA00022842"/>
    </source>
</evidence>
<sequence>MTDMDDRKVTHQPAAENRPDTRSRARELEDHGKIDRHYAAEIVGLVRSSLAPAVLKDKLEDYHENDIAEAFNDLHPAERARLATLLDTDQLTDIFESMDEEQRDRFFPELPVKKAVALLNKGMDADTAAKLLRSTGPVRRDLIVELLDPEVREDIRLVSSFTEEQIGSHMTTNYIEIPSSASVKEAMRLLKQQAAENDNIQTLYVLDKDGTLAGAIDLKDLIIARSSQPLSDIVAQNYPYIYANEQIDEILDELKDYSEDSIPVLDNDNQLVGVITGSDVLALYQEEMEEDYARLAGLSAQEDLNETLFRSVKKRIPWLCVLLFLAMGVSSVVGIFEPVVAKLTMVAAFQSLILDMSGNVGTQSLAVSLRVLTDDELTWNQKLYLVFKETRTGAANGFIIGLFSCLVMGVYIYVAYPYDFATSYAISGVIGLSMLISMVVSSLFGTVIPILFQAVHVDPATASGPLITTINDLTAVLTYYTLVFVFLIQVMHLGG</sequence>
<evidence type="ECO:0000256" key="6">
    <source>
        <dbReference type="ARBA" id="ARBA00022989"/>
    </source>
</evidence>
<feature type="region of interest" description="Disordered" evidence="10">
    <location>
        <begin position="1"/>
        <end position="30"/>
    </location>
</feature>
<dbReference type="SUPFAM" id="SSF158791">
    <property type="entry name" value="MgtE N-terminal domain-like"/>
    <property type="match status" value="1"/>
</dbReference>
<feature type="transmembrane region" description="Helical" evidence="9">
    <location>
        <begin position="316"/>
        <end position="336"/>
    </location>
</feature>
<dbReference type="InterPro" id="IPR006668">
    <property type="entry name" value="Mg_transptr_MgtE_intracell_dom"/>
</dbReference>
<dbReference type="SUPFAM" id="SSF54631">
    <property type="entry name" value="CBS-domain pair"/>
    <property type="match status" value="1"/>
</dbReference>
<evidence type="ECO:0000256" key="8">
    <source>
        <dbReference type="PROSITE-ProRule" id="PRU00703"/>
    </source>
</evidence>
<dbReference type="Pfam" id="PF00571">
    <property type="entry name" value="CBS"/>
    <property type="match status" value="2"/>
</dbReference>
<proteinExistence type="inferred from homology"/>
<dbReference type="InterPro" id="IPR046342">
    <property type="entry name" value="CBS_dom_sf"/>
</dbReference>
<dbReference type="PATRIC" id="fig|1702221.3.peg.1877"/>
<keyword evidence="6 9" id="KW-1133">Transmembrane helix</keyword>
<dbReference type="Gene3D" id="3.10.580.10">
    <property type="entry name" value="CBS-domain"/>
    <property type="match status" value="1"/>
</dbReference>
<dbReference type="Gene3D" id="1.25.60.10">
    <property type="entry name" value="MgtE N-terminal domain-like"/>
    <property type="match status" value="1"/>
</dbReference>
<dbReference type="AlphaFoldDB" id="A0A140DWN3"/>
<protein>
    <recommendedName>
        <fullName evidence="9">Magnesium transporter MgtE</fullName>
    </recommendedName>
</protein>
<dbReference type="CDD" id="cd04606">
    <property type="entry name" value="CBS_pair_Mg_transporter"/>
    <property type="match status" value="1"/>
</dbReference>
<comment type="caution">
    <text evidence="9">Lacks conserved residue(s) required for the propagation of feature annotation.</text>
</comment>
<feature type="domain" description="CBS" evidence="11">
    <location>
        <begin position="170"/>
        <end position="233"/>
    </location>
</feature>
<feature type="compositionally biased region" description="Basic and acidic residues" evidence="10">
    <location>
        <begin position="17"/>
        <end position="30"/>
    </location>
</feature>
<dbReference type="Pfam" id="PF01769">
    <property type="entry name" value="MgtE"/>
    <property type="match status" value="1"/>
</dbReference>
<comment type="subunit">
    <text evidence="9">Homodimer.</text>
</comment>
<dbReference type="InterPro" id="IPR006667">
    <property type="entry name" value="SLC41_membr_dom"/>
</dbReference>
<evidence type="ECO:0000256" key="10">
    <source>
        <dbReference type="SAM" id="MobiDB-lite"/>
    </source>
</evidence>
<feature type="transmembrane region" description="Helical" evidence="9">
    <location>
        <begin position="426"/>
        <end position="452"/>
    </location>
</feature>
<keyword evidence="4 9" id="KW-0812">Transmembrane</keyword>
<dbReference type="InterPro" id="IPR036739">
    <property type="entry name" value="SLC41_membr_dom_sf"/>
</dbReference>
<evidence type="ECO:0000256" key="2">
    <source>
        <dbReference type="ARBA" id="ARBA00009749"/>
    </source>
</evidence>
<dbReference type="KEGG" id="fro:AALO17_19260"/>
<dbReference type="PROSITE" id="PS51371">
    <property type="entry name" value="CBS"/>
    <property type="match status" value="2"/>
</dbReference>
<dbReference type="InterPro" id="IPR038076">
    <property type="entry name" value="MgtE_N_sf"/>
</dbReference>
<keyword evidence="9" id="KW-0479">Metal-binding</keyword>
<dbReference type="Proteomes" id="UP000069771">
    <property type="component" value="Chromosome"/>
</dbReference>
<name>A0A140DWN3_9FIRM</name>
<reference evidence="12 13" key="1">
    <citation type="journal article" date="2016" name="Gut Pathog.">
        <title>Whole genome sequencing of "Faecalibaculum rodentium" ALO17, isolated from C57BL/6J laboratory mouse feces.</title>
        <authorList>
            <person name="Lim S."/>
            <person name="Chang D.H."/>
            <person name="Ahn S."/>
            <person name="Kim B.C."/>
        </authorList>
    </citation>
    <scope>NUCLEOTIDE SEQUENCE [LARGE SCALE GENOMIC DNA]</scope>
    <source>
        <strain evidence="12 13">Alo17</strain>
    </source>
</reference>
<evidence type="ECO:0000256" key="4">
    <source>
        <dbReference type="ARBA" id="ARBA00022692"/>
    </source>
</evidence>
<dbReference type="SMART" id="SM00924">
    <property type="entry name" value="MgtE_N"/>
    <property type="match status" value="1"/>
</dbReference>
<comment type="function">
    <text evidence="9">Acts as a magnesium transporter.</text>
</comment>
<evidence type="ECO:0000256" key="3">
    <source>
        <dbReference type="ARBA" id="ARBA00022448"/>
    </source>
</evidence>
<dbReference type="NCBIfam" id="TIGR00400">
    <property type="entry name" value="mgtE"/>
    <property type="match status" value="1"/>
</dbReference>
<dbReference type="GO" id="GO:0005886">
    <property type="term" value="C:plasma membrane"/>
    <property type="evidence" value="ECO:0007669"/>
    <property type="project" value="UniProtKB-SubCell"/>
</dbReference>
<comment type="subcellular location">
    <subcellularLocation>
        <location evidence="9">Cell membrane</location>
        <topology evidence="9">Multi-pass membrane protein</topology>
    </subcellularLocation>
    <subcellularLocation>
        <location evidence="1">Membrane</location>
        <topology evidence="1">Multi-pass membrane protein</topology>
    </subcellularLocation>
</comment>
<keyword evidence="13" id="KW-1185">Reference proteome</keyword>
<dbReference type="InterPro" id="IPR000644">
    <property type="entry name" value="CBS_dom"/>
</dbReference>
<evidence type="ECO:0000259" key="11">
    <source>
        <dbReference type="PROSITE" id="PS51371"/>
    </source>
</evidence>
<comment type="similarity">
    <text evidence="2 9">Belongs to the SLC41A transporter family.</text>
</comment>
<dbReference type="Gene3D" id="1.10.357.20">
    <property type="entry name" value="SLC41 divalent cation transporters, integral membrane domain"/>
    <property type="match status" value="1"/>
</dbReference>
<evidence type="ECO:0000313" key="12">
    <source>
        <dbReference type="EMBL" id="AMK55060.1"/>
    </source>
</evidence>
<dbReference type="PANTHER" id="PTHR43773:SF1">
    <property type="entry name" value="MAGNESIUM TRANSPORTER MGTE"/>
    <property type="match status" value="1"/>
</dbReference>
<keyword evidence="8" id="KW-0129">CBS domain</keyword>
<organism evidence="12 13">
    <name type="scientific">Faecalibaculum rodentium</name>
    <dbReference type="NCBI Taxonomy" id="1702221"/>
    <lineage>
        <taxon>Bacteria</taxon>
        <taxon>Bacillati</taxon>
        <taxon>Bacillota</taxon>
        <taxon>Erysipelotrichia</taxon>
        <taxon>Erysipelotrichales</taxon>
        <taxon>Erysipelotrichaceae</taxon>
        <taxon>Faecalibaculum</taxon>
    </lineage>
</organism>
<keyword evidence="7 9" id="KW-0472">Membrane</keyword>
<dbReference type="EMBL" id="CP011391">
    <property type="protein sequence ID" value="AMK55060.1"/>
    <property type="molecule type" value="Genomic_DNA"/>
</dbReference>
<dbReference type="SUPFAM" id="SSF161093">
    <property type="entry name" value="MgtE membrane domain-like"/>
    <property type="match status" value="1"/>
</dbReference>
<accession>A0A140DWN3</accession>
<dbReference type="GO" id="GO:0046872">
    <property type="term" value="F:metal ion binding"/>
    <property type="evidence" value="ECO:0007669"/>
    <property type="project" value="UniProtKB-KW"/>
</dbReference>